<evidence type="ECO:0000313" key="4">
    <source>
        <dbReference type="Proteomes" id="UP000295136"/>
    </source>
</evidence>
<dbReference type="EMBL" id="SMLD01000307">
    <property type="protein sequence ID" value="TDE20834.1"/>
    <property type="molecule type" value="Genomic_DNA"/>
</dbReference>
<feature type="domain" description="DUF5648" evidence="2">
    <location>
        <begin position="39"/>
        <end position="173"/>
    </location>
</feature>
<dbReference type="RefSeq" id="WP_132641735.1">
    <property type="nucleotide sequence ID" value="NZ_SMLD01000307.1"/>
</dbReference>
<sequence length="175" mass="18896">MTTTRFLAIAALSAMAASVAVSAPASADPVPTGRTSQLIELVTPKSKGFFYTANPAEARRAVQKHGFKRTPTPLGRVAVKPFRGGTALYRLRSTSTMSYILAANPAGLKKLIASGKFVNEGILGYVGKTGDPAKRIWRLHYDNKPKWRIAITAHKDSILRNEPGWSLDGPSGYLQ</sequence>
<evidence type="ECO:0000256" key="1">
    <source>
        <dbReference type="SAM" id="SignalP"/>
    </source>
</evidence>
<gene>
    <name evidence="3" type="ORF">E1295_47020</name>
</gene>
<dbReference type="Proteomes" id="UP000295136">
    <property type="component" value="Unassembled WGS sequence"/>
</dbReference>
<dbReference type="InterPro" id="IPR043708">
    <property type="entry name" value="DUF5648"/>
</dbReference>
<dbReference type="AlphaFoldDB" id="A0A4V2Z579"/>
<evidence type="ECO:0000313" key="3">
    <source>
        <dbReference type="EMBL" id="TDE20834.1"/>
    </source>
</evidence>
<dbReference type="Pfam" id="PF18885">
    <property type="entry name" value="DUF5648"/>
    <property type="match status" value="1"/>
</dbReference>
<proteinExistence type="predicted"/>
<name>A0A4V2Z579_9ACTN</name>
<organism evidence="3 4">
    <name type="scientific">Nonomuraea mesophila</name>
    <dbReference type="NCBI Taxonomy" id="2530382"/>
    <lineage>
        <taxon>Bacteria</taxon>
        <taxon>Bacillati</taxon>
        <taxon>Actinomycetota</taxon>
        <taxon>Actinomycetes</taxon>
        <taxon>Streptosporangiales</taxon>
        <taxon>Streptosporangiaceae</taxon>
        <taxon>Nonomuraea</taxon>
    </lineage>
</organism>
<evidence type="ECO:0000259" key="2">
    <source>
        <dbReference type="Pfam" id="PF18885"/>
    </source>
</evidence>
<accession>A0A4V2Z579</accession>
<feature type="signal peptide" evidence="1">
    <location>
        <begin position="1"/>
        <end position="27"/>
    </location>
</feature>
<reference evidence="3 4" key="1">
    <citation type="submission" date="2019-03" db="EMBL/GenBank/DDBJ databases">
        <title>Draft genome sequences of novel Actinobacteria.</title>
        <authorList>
            <person name="Sahin N."/>
            <person name="Ay H."/>
            <person name="Saygin H."/>
        </authorList>
    </citation>
    <scope>NUCLEOTIDE SEQUENCE [LARGE SCALE GENOMIC DNA]</scope>
    <source>
        <strain evidence="3 4">6K102</strain>
    </source>
</reference>
<keyword evidence="4" id="KW-1185">Reference proteome</keyword>
<protein>
    <recommendedName>
        <fullName evidence="2">DUF5648 domain-containing protein</fullName>
    </recommendedName>
</protein>
<comment type="caution">
    <text evidence="3">The sequence shown here is derived from an EMBL/GenBank/DDBJ whole genome shotgun (WGS) entry which is preliminary data.</text>
</comment>
<feature type="chain" id="PRO_5021005532" description="DUF5648 domain-containing protein" evidence="1">
    <location>
        <begin position="28"/>
        <end position="175"/>
    </location>
</feature>
<keyword evidence="1" id="KW-0732">Signal</keyword>